<evidence type="ECO:0000256" key="1">
    <source>
        <dbReference type="ARBA" id="ARBA00004651"/>
    </source>
</evidence>
<proteinExistence type="predicted"/>
<name>A0ABU0IGG8_9HYPH</name>
<organism evidence="9 10">
    <name type="scientific">Rhizobium paknamense</name>
    <dbReference type="NCBI Taxonomy" id="1206817"/>
    <lineage>
        <taxon>Bacteria</taxon>
        <taxon>Pseudomonadati</taxon>
        <taxon>Pseudomonadota</taxon>
        <taxon>Alphaproteobacteria</taxon>
        <taxon>Hyphomicrobiales</taxon>
        <taxon>Rhizobiaceae</taxon>
        <taxon>Rhizobium/Agrobacterium group</taxon>
        <taxon>Rhizobium</taxon>
    </lineage>
</organism>
<keyword evidence="10" id="KW-1185">Reference proteome</keyword>
<dbReference type="SMART" id="SM00014">
    <property type="entry name" value="acidPPc"/>
    <property type="match status" value="1"/>
</dbReference>
<dbReference type="SUPFAM" id="SSF48317">
    <property type="entry name" value="Acid phosphatase/Vanadium-dependent haloperoxidase"/>
    <property type="match status" value="1"/>
</dbReference>
<evidence type="ECO:0000259" key="8">
    <source>
        <dbReference type="SMART" id="SM00014"/>
    </source>
</evidence>
<sequence>MTVALSLIALACLVFDRATGVLGRFASPEAREWAKLLSNMGDSGWSLLISALLAIEGAAMARLARRASHRARAAFFSALGCYCFLSLALSGLIANLLKRLIGRARPGEFPLEDPFHFLPLAGRASFESFPSGHSTTIGALFMIAALLAPRYRIAFAVAALWCGMGRVMLGAHYPSDVLAGLSFGAWFTWFMAIVFARHGLVFRLDAHHVPVLSQPLIRCPQAEARAKRQTSSALAATAVLQTS</sequence>
<protein>
    <submittedName>
        <fullName evidence="9">Undecaprenyl-diphosphatase</fullName>
        <ecNumber evidence="9">3.6.1.27</ecNumber>
    </submittedName>
</protein>
<dbReference type="EC" id="3.6.1.27" evidence="9"/>
<evidence type="ECO:0000256" key="3">
    <source>
        <dbReference type="ARBA" id="ARBA00022692"/>
    </source>
</evidence>
<comment type="caution">
    <text evidence="9">The sequence shown here is derived from an EMBL/GenBank/DDBJ whole genome shotgun (WGS) entry which is preliminary data.</text>
</comment>
<evidence type="ECO:0000256" key="7">
    <source>
        <dbReference type="SAM" id="Phobius"/>
    </source>
</evidence>
<accession>A0ABU0IGG8</accession>
<evidence type="ECO:0000256" key="2">
    <source>
        <dbReference type="ARBA" id="ARBA00022475"/>
    </source>
</evidence>
<evidence type="ECO:0000313" key="10">
    <source>
        <dbReference type="Proteomes" id="UP001235269"/>
    </source>
</evidence>
<evidence type="ECO:0000313" key="9">
    <source>
        <dbReference type="EMBL" id="MDQ0457350.1"/>
    </source>
</evidence>
<dbReference type="InterPro" id="IPR000326">
    <property type="entry name" value="PAP2/HPO"/>
</dbReference>
<evidence type="ECO:0000256" key="5">
    <source>
        <dbReference type="ARBA" id="ARBA00022989"/>
    </source>
</evidence>
<feature type="transmembrane region" description="Helical" evidence="7">
    <location>
        <begin position="129"/>
        <end position="148"/>
    </location>
</feature>
<keyword evidence="4 9" id="KW-0378">Hydrolase</keyword>
<feature type="domain" description="Phosphatidic acid phosphatase type 2/haloperoxidase" evidence="8">
    <location>
        <begin position="79"/>
        <end position="192"/>
    </location>
</feature>
<dbReference type="RefSeq" id="WP_307159531.1">
    <property type="nucleotide sequence ID" value="NZ_JAUSWH010000014.1"/>
</dbReference>
<dbReference type="InterPro" id="IPR036938">
    <property type="entry name" value="PAP2/HPO_sf"/>
</dbReference>
<dbReference type="EMBL" id="JAUSWH010000014">
    <property type="protein sequence ID" value="MDQ0457350.1"/>
    <property type="molecule type" value="Genomic_DNA"/>
</dbReference>
<evidence type="ECO:0000256" key="4">
    <source>
        <dbReference type="ARBA" id="ARBA00022801"/>
    </source>
</evidence>
<evidence type="ECO:0000256" key="6">
    <source>
        <dbReference type="ARBA" id="ARBA00023136"/>
    </source>
</evidence>
<feature type="transmembrane region" description="Helical" evidence="7">
    <location>
        <begin position="44"/>
        <end position="61"/>
    </location>
</feature>
<dbReference type="GO" id="GO:0050380">
    <property type="term" value="F:undecaprenyl-diphosphatase activity"/>
    <property type="evidence" value="ECO:0007669"/>
    <property type="project" value="UniProtKB-EC"/>
</dbReference>
<dbReference type="PANTHER" id="PTHR14969:SF62">
    <property type="entry name" value="DECAPRENYLPHOSPHORYL-5-PHOSPHORIBOSE PHOSPHATASE RV3807C-RELATED"/>
    <property type="match status" value="1"/>
</dbReference>
<keyword evidence="5 7" id="KW-1133">Transmembrane helix</keyword>
<keyword evidence="6 7" id="KW-0472">Membrane</keyword>
<dbReference type="Pfam" id="PF01569">
    <property type="entry name" value="PAP2"/>
    <property type="match status" value="1"/>
</dbReference>
<dbReference type="PANTHER" id="PTHR14969">
    <property type="entry name" value="SPHINGOSINE-1-PHOSPHATE PHOSPHOHYDROLASE"/>
    <property type="match status" value="1"/>
</dbReference>
<keyword evidence="2" id="KW-1003">Cell membrane</keyword>
<feature type="transmembrane region" description="Helical" evidence="7">
    <location>
        <begin position="153"/>
        <end position="171"/>
    </location>
</feature>
<gene>
    <name evidence="9" type="ORF">QO005_003706</name>
</gene>
<feature type="transmembrane region" description="Helical" evidence="7">
    <location>
        <begin position="177"/>
        <end position="196"/>
    </location>
</feature>
<dbReference type="Gene3D" id="1.20.144.10">
    <property type="entry name" value="Phosphatidic acid phosphatase type 2/haloperoxidase"/>
    <property type="match status" value="1"/>
</dbReference>
<comment type="subcellular location">
    <subcellularLocation>
        <location evidence="1">Cell membrane</location>
        <topology evidence="1">Multi-pass membrane protein</topology>
    </subcellularLocation>
</comment>
<keyword evidence="3 7" id="KW-0812">Transmembrane</keyword>
<dbReference type="Proteomes" id="UP001235269">
    <property type="component" value="Unassembled WGS sequence"/>
</dbReference>
<feature type="transmembrane region" description="Helical" evidence="7">
    <location>
        <begin position="73"/>
        <end position="97"/>
    </location>
</feature>
<reference evidence="9 10" key="1">
    <citation type="submission" date="2023-07" db="EMBL/GenBank/DDBJ databases">
        <title>Genomic Encyclopedia of Type Strains, Phase IV (KMG-IV): sequencing the most valuable type-strain genomes for metagenomic binning, comparative biology and taxonomic classification.</title>
        <authorList>
            <person name="Goeker M."/>
        </authorList>
    </citation>
    <scope>NUCLEOTIDE SEQUENCE [LARGE SCALE GENOMIC DNA]</scope>
    <source>
        <strain evidence="9 10">DSM 100301</strain>
    </source>
</reference>